<dbReference type="Proteomes" id="UP000054538">
    <property type="component" value="Unassembled WGS sequence"/>
</dbReference>
<proteinExistence type="predicted"/>
<dbReference type="EMBL" id="KN826323">
    <property type="protein sequence ID" value="KIK79279.1"/>
    <property type="molecule type" value="Genomic_DNA"/>
</dbReference>
<sequence length="59" mass="6297">MNINPDQRSAGTTAYCIVLTALPVASRKGRNSTRVELKEKLPAAQLGSTCRFGFLVTSG</sequence>
<accession>A0A0D0DEG0</accession>
<gene>
    <name evidence="1" type="ORF">PAXRUDRAFT_834191</name>
</gene>
<protein>
    <submittedName>
        <fullName evidence="1">Uncharacterized protein</fullName>
    </submittedName>
</protein>
<name>A0A0D0DEG0_9AGAM</name>
<reference evidence="2" key="2">
    <citation type="submission" date="2015-01" db="EMBL/GenBank/DDBJ databases">
        <title>Evolutionary Origins and Diversification of the Mycorrhizal Mutualists.</title>
        <authorList>
            <consortium name="DOE Joint Genome Institute"/>
            <consortium name="Mycorrhizal Genomics Consortium"/>
            <person name="Kohler A."/>
            <person name="Kuo A."/>
            <person name="Nagy L.G."/>
            <person name="Floudas D."/>
            <person name="Copeland A."/>
            <person name="Barry K.W."/>
            <person name="Cichocki N."/>
            <person name="Veneault-Fourrey C."/>
            <person name="LaButti K."/>
            <person name="Lindquist E.A."/>
            <person name="Lipzen A."/>
            <person name="Lundell T."/>
            <person name="Morin E."/>
            <person name="Murat C."/>
            <person name="Riley R."/>
            <person name="Ohm R."/>
            <person name="Sun H."/>
            <person name="Tunlid A."/>
            <person name="Henrissat B."/>
            <person name="Grigoriev I.V."/>
            <person name="Hibbett D.S."/>
            <person name="Martin F."/>
        </authorList>
    </citation>
    <scope>NUCLEOTIDE SEQUENCE [LARGE SCALE GENOMIC DNA]</scope>
    <source>
        <strain evidence="2">Ve08.2h10</strain>
    </source>
</reference>
<reference evidence="1 2" key="1">
    <citation type="submission" date="2014-04" db="EMBL/GenBank/DDBJ databases">
        <authorList>
            <consortium name="DOE Joint Genome Institute"/>
            <person name="Kuo A."/>
            <person name="Kohler A."/>
            <person name="Jargeat P."/>
            <person name="Nagy L.G."/>
            <person name="Floudas D."/>
            <person name="Copeland A."/>
            <person name="Barry K.W."/>
            <person name="Cichocki N."/>
            <person name="Veneault-Fourrey C."/>
            <person name="LaButti K."/>
            <person name="Lindquist E.A."/>
            <person name="Lipzen A."/>
            <person name="Lundell T."/>
            <person name="Morin E."/>
            <person name="Murat C."/>
            <person name="Sun H."/>
            <person name="Tunlid A."/>
            <person name="Henrissat B."/>
            <person name="Grigoriev I.V."/>
            <person name="Hibbett D.S."/>
            <person name="Martin F."/>
            <person name="Nordberg H.P."/>
            <person name="Cantor M.N."/>
            <person name="Hua S.X."/>
        </authorList>
    </citation>
    <scope>NUCLEOTIDE SEQUENCE [LARGE SCALE GENOMIC DNA]</scope>
    <source>
        <strain evidence="1 2">Ve08.2h10</strain>
    </source>
</reference>
<keyword evidence="2" id="KW-1185">Reference proteome</keyword>
<evidence type="ECO:0000313" key="1">
    <source>
        <dbReference type="EMBL" id="KIK79279.1"/>
    </source>
</evidence>
<dbReference type="HOGENOM" id="CLU_2961481_0_0_1"/>
<organism evidence="1 2">
    <name type="scientific">Paxillus rubicundulus Ve08.2h10</name>
    <dbReference type="NCBI Taxonomy" id="930991"/>
    <lineage>
        <taxon>Eukaryota</taxon>
        <taxon>Fungi</taxon>
        <taxon>Dikarya</taxon>
        <taxon>Basidiomycota</taxon>
        <taxon>Agaricomycotina</taxon>
        <taxon>Agaricomycetes</taxon>
        <taxon>Agaricomycetidae</taxon>
        <taxon>Boletales</taxon>
        <taxon>Paxilineae</taxon>
        <taxon>Paxillaceae</taxon>
        <taxon>Paxillus</taxon>
    </lineage>
</organism>
<evidence type="ECO:0000313" key="2">
    <source>
        <dbReference type="Proteomes" id="UP000054538"/>
    </source>
</evidence>
<dbReference type="InParanoid" id="A0A0D0DEG0"/>
<dbReference type="AlphaFoldDB" id="A0A0D0DEG0"/>